<proteinExistence type="inferred from homology"/>
<dbReference type="SMART" id="SM00559">
    <property type="entry name" value="Ku78"/>
    <property type="match status" value="1"/>
</dbReference>
<comment type="similarity">
    <text evidence="3">Belongs to the ku70 family.</text>
</comment>
<dbReference type="HOGENOM" id="CLU_024202_0_0_1"/>
<dbReference type="GO" id="GO:0000781">
    <property type="term" value="C:chromosome, telomeric region"/>
    <property type="evidence" value="ECO:0007669"/>
    <property type="project" value="UniProtKB-SubCell"/>
</dbReference>
<dbReference type="GO" id="GO:0031509">
    <property type="term" value="P:subtelomeric heterochromatin formation"/>
    <property type="evidence" value="ECO:0007669"/>
    <property type="project" value="EnsemblFungi"/>
</dbReference>
<dbReference type="Gene3D" id="3.40.50.410">
    <property type="entry name" value="von Willebrand factor, type A domain"/>
    <property type="match status" value="1"/>
</dbReference>
<dbReference type="GO" id="GO:0097695">
    <property type="term" value="P:establishment of protein-containing complex localization to telomere"/>
    <property type="evidence" value="ECO:0007669"/>
    <property type="project" value="EnsemblFungi"/>
</dbReference>
<comment type="subcellular location">
    <subcellularLocation>
        <location evidence="2">Chromosome</location>
        <location evidence="2">Telomere</location>
    </subcellularLocation>
    <subcellularLocation>
        <location evidence="1">Nucleus</location>
    </subcellularLocation>
</comment>
<dbReference type="GO" id="GO:0016787">
    <property type="term" value="F:hydrolase activity"/>
    <property type="evidence" value="ECO:0007669"/>
    <property type="project" value="UniProtKB-KW"/>
</dbReference>
<dbReference type="InterPro" id="IPR006165">
    <property type="entry name" value="Ku70"/>
</dbReference>
<dbReference type="Gene3D" id="2.40.290.10">
    <property type="match status" value="1"/>
</dbReference>
<keyword evidence="10" id="KW-0347">Helicase</keyword>
<dbReference type="AlphaFoldDB" id="G8ZNF3"/>
<dbReference type="GO" id="GO:0030466">
    <property type="term" value="P:silent mating-type cassette heterochromatin formation"/>
    <property type="evidence" value="ECO:0007669"/>
    <property type="project" value="EnsemblFungi"/>
</dbReference>
<dbReference type="PROSITE" id="PS50234">
    <property type="entry name" value="VWFA"/>
    <property type="match status" value="1"/>
</dbReference>
<keyword evidence="12" id="KW-0779">Telomere</keyword>
<sequence length="582" mass="67445">MSDVPSNEEFTPGKGYRRYDIHEGIIFCIELSNGMFDELPELNYKIQLIEILETLDQLMSQLVITRPSTGIGCYFFNCNRSDAKDGIYPFLPLKDVNAQTMKKLSDLLEDLQYERTTLRQFLPYDASKHTPLESLLELVREEFVKDVPDQKAFNNKKIFYFTDNDSPPEASDIDAKSRLRHLVNDLDDRFINFTTFFIGKPGLPFDEGFYSDILRLGATTKASDEFDGPNTTPISAAYIKSRVLRKQEIKRIMFQCPLILEEKSKFIVGVKGYTIISHEKPGVRYKLVYENEDIRQEAFSRRKYLNAKTGEEIKDGLTKVYPYGDLDIELSESDIAEIRNDYAGEESFLKVIGFQSTETCLHYYNNIEKATFVVPDEGRYEGSIRTLSSLFKNLRQKNKVAIVWGKLKSNSNPAIFFFVPSDEASPNEGFYLYRVPFLDELRRIPPMLISHGEIQDDDYENLKEATKKLINHFNLKNGFEPSEFKNPGLQKHFKILHDYLLQIEEEPEKDDVEWQRSKLLEEDDSLRRISQIRDKIDESANSKDPNKQKLSKYLAIWNSLYDKIFDQETAIADAPKTKKKGL</sequence>
<keyword evidence="20" id="KW-1185">Reference proteome</keyword>
<dbReference type="GO" id="GO:0003690">
    <property type="term" value="F:double-stranded DNA binding"/>
    <property type="evidence" value="ECO:0007669"/>
    <property type="project" value="TreeGrafter"/>
</dbReference>
<dbReference type="GO" id="GO:0097552">
    <property type="term" value="P:mitochondrial double-strand break repair via homologous recombination"/>
    <property type="evidence" value="ECO:0007669"/>
    <property type="project" value="EnsemblFungi"/>
</dbReference>
<evidence type="ECO:0000256" key="6">
    <source>
        <dbReference type="ARBA" id="ARBA00022454"/>
    </source>
</evidence>
<evidence type="ECO:0000256" key="3">
    <source>
        <dbReference type="ARBA" id="ARBA00005240"/>
    </source>
</evidence>
<dbReference type="EC" id="3.6.4.12" evidence="4"/>
<dbReference type="GO" id="GO:0043564">
    <property type="term" value="C:Ku70:Ku80 complex"/>
    <property type="evidence" value="ECO:0007669"/>
    <property type="project" value="EnsemblFungi"/>
</dbReference>
<evidence type="ECO:0000256" key="4">
    <source>
        <dbReference type="ARBA" id="ARBA00012551"/>
    </source>
</evidence>
<dbReference type="PIRSF" id="PIRSF003033">
    <property type="entry name" value="Ku70"/>
    <property type="match status" value="1"/>
</dbReference>
<dbReference type="FunCoup" id="G8ZNF3">
    <property type="interactions" value="732"/>
</dbReference>
<keyword evidence="6" id="KW-0158">Chromosome</keyword>
<dbReference type="InterPro" id="IPR006164">
    <property type="entry name" value="DNA_bd_Ku70/Ku80"/>
</dbReference>
<evidence type="ECO:0000256" key="10">
    <source>
        <dbReference type="ARBA" id="ARBA00022806"/>
    </source>
</evidence>
<evidence type="ECO:0000256" key="14">
    <source>
        <dbReference type="ARBA" id="ARBA00023172"/>
    </source>
</evidence>
<dbReference type="SUPFAM" id="SSF53300">
    <property type="entry name" value="vWA-like"/>
    <property type="match status" value="1"/>
</dbReference>
<evidence type="ECO:0000256" key="1">
    <source>
        <dbReference type="ARBA" id="ARBA00004123"/>
    </source>
</evidence>
<gene>
    <name evidence="19" type="primary">TDEL0B00180</name>
    <name evidence="19" type="ORF">TDEL_0B00180</name>
</gene>
<evidence type="ECO:0000256" key="7">
    <source>
        <dbReference type="ARBA" id="ARBA00022741"/>
    </source>
</evidence>
<keyword evidence="13" id="KW-0238">DNA-binding</keyword>
<evidence type="ECO:0000259" key="18">
    <source>
        <dbReference type="PROSITE" id="PS50234"/>
    </source>
</evidence>
<dbReference type="GO" id="GO:0000727">
    <property type="term" value="P:double-strand break repair via break-induced replication"/>
    <property type="evidence" value="ECO:0007669"/>
    <property type="project" value="EnsemblFungi"/>
</dbReference>
<evidence type="ECO:0000256" key="5">
    <source>
        <dbReference type="ARBA" id="ARBA00021796"/>
    </source>
</evidence>
<protein>
    <recommendedName>
        <fullName evidence="5">ATP-dependent DNA helicase II subunit 1</fullName>
        <ecNumber evidence="4">3.6.4.12</ecNumber>
    </recommendedName>
    <alternativeName>
        <fullName evidence="17">ATP-dependent DNA helicase II subunit Ku70</fullName>
    </alternativeName>
</protein>
<evidence type="ECO:0000256" key="12">
    <source>
        <dbReference type="ARBA" id="ARBA00022895"/>
    </source>
</evidence>
<dbReference type="InterPro" id="IPR047087">
    <property type="entry name" value="KU70_core_dom"/>
</dbReference>
<dbReference type="Pfam" id="PF02735">
    <property type="entry name" value="Ku"/>
    <property type="match status" value="1"/>
</dbReference>
<dbReference type="Gene3D" id="4.10.970.10">
    <property type="entry name" value="Ku70, bridge and pillars"/>
    <property type="match status" value="1"/>
</dbReference>
<dbReference type="GO" id="GO:0005524">
    <property type="term" value="F:ATP binding"/>
    <property type="evidence" value="ECO:0007669"/>
    <property type="project" value="UniProtKB-KW"/>
</dbReference>
<feature type="domain" description="VWFA" evidence="18">
    <location>
        <begin position="24"/>
        <end position="243"/>
    </location>
</feature>
<dbReference type="InterPro" id="IPR005160">
    <property type="entry name" value="Ku_C"/>
</dbReference>
<dbReference type="InterPro" id="IPR002035">
    <property type="entry name" value="VWF_A"/>
</dbReference>
<dbReference type="GO" id="GO:0003684">
    <property type="term" value="F:damaged DNA binding"/>
    <property type="evidence" value="ECO:0007669"/>
    <property type="project" value="InterPro"/>
</dbReference>
<dbReference type="STRING" id="1076872.G8ZNF3"/>
<evidence type="ECO:0000256" key="17">
    <source>
        <dbReference type="ARBA" id="ARBA00031811"/>
    </source>
</evidence>
<dbReference type="Pfam" id="PF03730">
    <property type="entry name" value="Ku_C"/>
    <property type="match status" value="1"/>
</dbReference>
<keyword evidence="16" id="KW-0539">Nucleus</keyword>
<dbReference type="Gene3D" id="1.10.1600.10">
    <property type="match status" value="1"/>
</dbReference>
<dbReference type="GO" id="GO:0003678">
    <property type="term" value="F:DNA helicase activity"/>
    <property type="evidence" value="ECO:0007669"/>
    <property type="project" value="UniProtKB-EC"/>
</dbReference>
<keyword evidence="7" id="KW-0547">Nucleotide-binding</keyword>
<dbReference type="EMBL" id="HE616743">
    <property type="protein sequence ID" value="CCE90147.1"/>
    <property type="molecule type" value="Genomic_DNA"/>
</dbReference>
<evidence type="ECO:0000256" key="15">
    <source>
        <dbReference type="ARBA" id="ARBA00023204"/>
    </source>
</evidence>
<dbReference type="eggNOG" id="KOG2327">
    <property type="taxonomic scope" value="Eukaryota"/>
</dbReference>
<reference evidence="19 20" key="1">
    <citation type="journal article" date="2011" name="Proc. Natl. Acad. Sci. U.S.A.">
        <title>Evolutionary erosion of yeast sex chromosomes by mating-type switching accidents.</title>
        <authorList>
            <person name="Gordon J.L."/>
            <person name="Armisen D."/>
            <person name="Proux-Wera E."/>
            <person name="Oheigeartaigh S.S."/>
            <person name="Byrne K.P."/>
            <person name="Wolfe K.H."/>
        </authorList>
    </citation>
    <scope>NUCLEOTIDE SEQUENCE [LARGE SCALE GENOMIC DNA]</scope>
    <source>
        <strain evidence="20">ATCC 10662 / CBS 1146 / NBRC 0425 / NCYC 2629 / NRRL Y-866</strain>
    </source>
</reference>
<evidence type="ECO:0000313" key="19">
    <source>
        <dbReference type="EMBL" id="CCE90147.1"/>
    </source>
</evidence>
<keyword evidence="8" id="KW-0227">DNA damage</keyword>
<dbReference type="GO" id="GO:0005635">
    <property type="term" value="C:nuclear envelope"/>
    <property type="evidence" value="ECO:0007669"/>
    <property type="project" value="EnsemblFungi"/>
</dbReference>
<dbReference type="OrthoDB" id="3249161at2759"/>
<dbReference type="InterPro" id="IPR027388">
    <property type="entry name" value="Ku70_bridge/pillars_dom_sf"/>
</dbReference>
<dbReference type="GO" id="GO:0006303">
    <property type="term" value="P:double-strand break repair via nonhomologous end joining"/>
    <property type="evidence" value="ECO:0007669"/>
    <property type="project" value="EnsemblFungi"/>
</dbReference>
<name>G8ZNF3_TORDE</name>
<evidence type="ECO:0000256" key="16">
    <source>
        <dbReference type="ARBA" id="ARBA00023242"/>
    </source>
</evidence>
<dbReference type="InterPro" id="IPR016194">
    <property type="entry name" value="SPOC-like_C_dom_sf"/>
</dbReference>
<keyword evidence="14" id="KW-0233">DNA recombination</keyword>
<keyword evidence="15" id="KW-0234">DNA repair</keyword>
<dbReference type="GeneID" id="11500223"/>
<evidence type="ECO:0000256" key="2">
    <source>
        <dbReference type="ARBA" id="ARBA00004574"/>
    </source>
</evidence>
<dbReference type="CDD" id="cd00788">
    <property type="entry name" value="KU70"/>
    <property type="match status" value="1"/>
</dbReference>
<dbReference type="GO" id="GO:0000723">
    <property type="term" value="P:telomere maintenance"/>
    <property type="evidence" value="ECO:0007669"/>
    <property type="project" value="EnsemblFungi"/>
</dbReference>
<evidence type="ECO:0000256" key="9">
    <source>
        <dbReference type="ARBA" id="ARBA00022801"/>
    </source>
</evidence>
<dbReference type="KEGG" id="tdl:TDEL_0B00180"/>
<dbReference type="Pfam" id="PF03731">
    <property type="entry name" value="Ku_N"/>
    <property type="match status" value="1"/>
</dbReference>
<accession>G8ZNF3</accession>
<dbReference type="InterPro" id="IPR005161">
    <property type="entry name" value="Ku_N"/>
</dbReference>
<dbReference type="InterPro" id="IPR036465">
    <property type="entry name" value="vWFA_dom_sf"/>
</dbReference>
<dbReference type="InParanoid" id="G8ZNF3"/>
<dbReference type="Proteomes" id="UP000005627">
    <property type="component" value="Chromosome 2"/>
</dbReference>
<keyword evidence="9" id="KW-0378">Hydrolase</keyword>
<dbReference type="RefSeq" id="XP_003679358.1">
    <property type="nucleotide sequence ID" value="XM_003679310.1"/>
</dbReference>
<dbReference type="PANTHER" id="PTHR12604:SF2">
    <property type="entry name" value="X-RAY REPAIR CROSS-COMPLEMENTING PROTEIN 6"/>
    <property type="match status" value="1"/>
</dbReference>
<dbReference type="PANTHER" id="PTHR12604">
    <property type="entry name" value="KU AUTOANTIGEN DNA HELICASE"/>
    <property type="match status" value="1"/>
</dbReference>
<evidence type="ECO:0000256" key="8">
    <source>
        <dbReference type="ARBA" id="ARBA00022763"/>
    </source>
</evidence>
<dbReference type="GO" id="GO:0070034">
    <property type="term" value="F:telomerase RNA binding"/>
    <property type="evidence" value="ECO:0007669"/>
    <property type="project" value="EnsemblFungi"/>
</dbReference>
<dbReference type="GO" id="GO:0042162">
    <property type="term" value="F:telomeric DNA binding"/>
    <property type="evidence" value="ECO:0007669"/>
    <property type="project" value="InterPro"/>
</dbReference>
<keyword evidence="11" id="KW-0067">ATP-binding</keyword>
<dbReference type="SUPFAM" id="SSF100939">
    <property type="entry name" value="SPOC domain-like"/>
    <property type="match status" value="1"/>
</dbReference>
<evidence type="ECO:0000313" key="20">
    <source>
        <dbReference type="Proteomes" id="UP000005627"/>
    </source>
</evidence>
<evidence type="ECO:0000256" key="11">
    <source>
        <dbReference type="ARBA" id="ARBA00022840"/>
    </source>
</evidence>
<organism evidence="19 20">
    <name type="scientific">Torulaspora delbrueckii</name>
    <name type="common">Yeast</name>
    <name type="synonym">Candida colliculosa</name>
    <dbReference type="NCBI Taxonomy" id="4950"/>
    <lineage>
        <taxon>Eukaryota</taxon>
        <taxon>Fungi</taxon>
        <taxon>Dikarya</taxon>
        <taxon>Ascomycota</taxon>
        <taxon>Saccharomycotina</taxon>
        <taxon>Saccharomycetes</taxon>
        <taxon>Saccharomycetales</taxon>
        <taxon>Saccharomycetaceae</taxon>
        <taxon>Torulaspora</taxon>
    </lineage>
</organism>
<evidence type="ECO:0000256" key="13">
    <source>
        <dbReference type="ARBA" id="ARBA00023125"/>
    </source>
</evidence>